<name>A0AAP0IBQ5_9MAGN</name>
<comment type="caution">
    <text evidence="13">The sequence shown here is derived from an EMBL/GenBank/DDBJ whole genome shotgun (WGS) entry which is preliminary data.</text>
</comment>
<evidence type="ECO:0000256" key="3">
    <source>
        <dbReference type="ARBA" id="ARBA00009119"/>
    </source>
</evidence>
<dbReference type="CDD" id="cd16571">
    <property type="entry name" value="RING-HC_SIAHs"/>
    <property type="match status" value="1"/>
</dbReference>
<evidence type="ECO:0000256" key="10">
    <source>
        <dbReference type="ARBA" id="ARBA00024004"/>
    </source>
</evidence>
<reference evidence="13 14" key="1">
    <citation type="submission" date="2024-01" db="EMBL/GenBank/DDBJ databases">
        <title>Genome assemblies of Stephania.</title>
        <authorList>
            <person name="Yang L."/>
        </authorList>
    </citation>
    <scope>NUCLEOTIDE SEQUENCE [LARGE SCALE GENOMIC DNA]</scope>
    <source>
        <strain evidence="13">JXDWG</strain>
        <tissue evidence="13">Leaf</tissue>
    </source>
</reference>
<organism evidence="13 14">
    <name type="scientific">Stephania cephalantha</name>
    <dbReference type="NCBI Taxonomy" id="152367"/>
    <lineage>
        <taxon>Eukaryota</taxon>
        <taxon>Viridiplantae</taxon>
        <taxon>Streptophyta</taxon>
        <taxon>Embryophyta</taxon>
        <taxon>Tracheophyta</taxon>
        <taxon>Spermatophyta</taxon>
        <taxon>Magnoliopsida</taxon>
        <taxon>Ranunculales</taxon>
        <taxon>Menispermaceae</taxon>
        <taxon>Menispermoideae</taxon>
        <taxon>Cissampelideae</taxon>
        <taxon>Stephania</taxon>
    </lineage>
</organism>
<dbReference type="PANTHER" id="PTHR46632:SF16">
    <property type="entry name" value="E3 UBIQUITIN-PROTEIN LIGASE SINA-LIKE 10"/>
    <property type="match status" value="1"/>
</dbReference>
<dbReference type="InterPro" id="IPR013010">
    <property type="entry name" value="Znf_SIAH"/>
</dbReference>
<comment type="pathway">
    <text evidence="2">Protein modification; protein ubiquitination.</text>
</comment>
<evidence type="ECO:0000256" key="9">
    <source>
        <dbReference type="ARBA" id="ARBA00022833"/>
    </source>
</evidence>
<evidence type="ECO:0000256" key="2">
    <source>
        <dbReference type="ARBA" id="ARBA00004906"/>
    </source>
</evidence>
<gene>
    <name evidence="13" type="ORF">Scep_019980</name>
</gene>
<keyword evidence="9" id="KW-0862">Zinc</keyword>
<proteinExistence type="inferred from homology"/>
<dbReference type="AlphaFoldDB" id="A0AAP0IBQ5"/>
<evidence type="ECO:0000256" key="4">
    <source>
        <dbReference type="ARBA" id="ARBA00012483"/>
    </source>
</evidence>
<comment type="similarity">
    <text evidence="3">Belongs to the SINA (Seven in absentia) family.</text>
</comment>
<dbReference type="PANTHER" id="PTHR46632">
    <property type="entry name" value="E3 UBIQUITIN-PROTEIN LIGASE SINA-LIKE 4"/>
    <property type="match status" value="1"/>
</dbReference>
<protein>
    <recommendedName>
        <fullName evidence="4">RING-type E3 ubiquitin transferase</fullName>
        <ecNumber evidence="4">2.3.2.27</ecNumber>
    </recommendedName>
</protein>
<keyword evidence="8" id="KW-0833">Ubl conjugation pathway</keyword>
<dbReference type="InterPro" id="IPR044286">
    <property type="entry name" value="SINL_plant"/>
</dbReference>
<dbReference type="Gene3D" id="3.30.40.10">
    <property type="entry name" value="Zinc/RING finger domain, C3HC4 (zinc finger)"/>
    <property type="match status" value="1"/>
</dbReference>
<evidence type="ECO:0000256" key="7">
    <source>
        <dbReference type="ARBA" id="ARBA00022771"/>
    </source>
</evidence>
<feature type="domain" description="SIAH-type" evidence="12">
    <location>
        <begin position="105"/>
        <end position="163"/>
    </location>
</feature>
<evidence type="ECO:0000256" key="8">
    <source>
        <dbReference type="ARBA" id="ARBA00022786"/>
    </source>
</evidence>
<keyword evidence="14" id="KW-1185">Reference proteome</keyword>
<dbReference type="GO" id="GO:0061630">
    <property type="term" value="F:ubiquitin protein ligase activity"/>
    <property type="evidence" value="ECO:0007669"/>
    <property type="project" value="UniProtKB-EC"/>
</dbReference>
<evidence type="ECO:0000256" key="11">
    <source>
        <dbReference type="PROSITE-ProRule" id="PRU00455"/>
    </source>
</evidence>
<keyword evidence="6" id="KW-0479">Metal-binding</keyword>
<evidence type="ECO:0000313" key="14">
    <source>
        <dbReference type="Proteomes" id="UP001419268"/>
    </source>
</evidence>
<sequence length="285" mass="31636">MANCSNKRQRTPEGLVEAGDLLSANKEVNKSGNGNGSNSMSLVLGDPELLDCNICLEPLTPPVFQCKNGHIACSSCCSKYNNTCSYCSSPIGDIRCLIIEKFIDSIKLHCRYSSHGCKELLCYNQKSNHEETCICSPCKCPISDCNFLAPFEPLSRHIQGKHSSARMEFTFGKTFSVCFRTDSPFVAMQSSTGHLFLLNNFRKPNSDSAITVAALGTIDPKPKNLYRLTLKVGDNKLEFSSSAKLVNERQETLPKGEYSLTVPCEIVESLRFLKLDVYIYRQKAN</sequence>
<dbReference type="EC" id="2.3.2.27" evidence="4"/>
<comment type="function">
    <text evidence="10">E3 ubiquitin-protein ligase that mediates ubiquitination and subsequent proteasomal degradation of target proteins. E3 ubiquitin ligases accept ubiquitin from an E2 ubiquitin-conjugating enzyme in the form of a thioester and then directly transfers the ubiquitin to targeted substrates. It probably triggers the ubiquitin-mediated degradation of different substrates.</text>
</comment>
<evidence type="ECO:0000256" key="5">
    <source>
        <dbReference type="ARBA" id="ARBA00022679"/>
    </source>
</evidence>
<comment type="catalytic activity">
    <reaction evidence="1">
        <text>S-ubiquitinyl-[E2 ubiquitin-conjugating enzyme]-L-cysteine + [acceptor protein]-L-lysine = [E2 ubiquitin-conjugating enzyme]-L-cysteine + N(6)-ubiquitinyl-[acceptor protein]-L-lysine.</text>
        <dbReference type="EC" id="2.3.2.27"/>
    </reaction>
</comment>
<keyword evidence="5" id="KW-0808">Transferase</keyword>
<dbReference type="GO" id="GO:0008270">
    <property type="term" value="F:zinc ion binding"/>
    <property type="evidence" value="ECO:0007669"/>
    <property type="project" value="UniProtKB-KW"/>
</dbReference>
<evidence type="ECO:0000256" key="6">
    <source>
        <dbReference type="ARBA" id="ARBA00022723"/>
    </source>
</evidence>
<accession>A0AAP0IBQ5</accession>
<dbReference type="SUPFAM" id="SSF49599">
    <property type="entry name" value="TRAF domain-like"/>
    <property type="match status" value="1"/>
</dbReference>
<dbReference type="InterPro" id="IPR049548">
    <property type="entry name" value="Sina-like_RING"/>
</dbReference>
<dbReference type="Proteomes" id="UP001419268">
    <property type="component" value="Unassembled WGS sequence"/>
</dbReference>
<evidence type="ECO:0000256" key="1">
    <source>
        <dbReference type="ARBA" id="ARBA00000900"/>
    </source>
</evidence>
<dbReference type="InterPro" id="IPR013083">
    <property type="entry name" value="Znf_RING/FYVE/PHD"/>
</dbReference>
<dbReference type="PROSITE" id="PS51081">
    <property type="entry name" value="ZF_SIAH"/>
    <property type="match status" value="1"/>
</dbReference>
<evidence type="ECO:0000313" key="13">
    <source>
        <dbReference type="EMBL" id="KAK9112461.1"/>
    </source>
</evidence>
<dbReference type="Pfam" id="PF21362">
    <property type="entry name" value="Sina_RING"/>
    <property type="match status" value="1"/>
</dbReference>
<evidence type="ECO:0000259" key="12">
    <source>
        <dbReference type="PROSITE" id="PS51081"/>
    </source>
</evidence>
<keyword evidence="7 11" id="KW-0863">Zinc-finger</keyword>
<dbReference type="EMBL" id="JBBNAG010000008">
    <property type="protein sequence ID" value="KAK9112461.1"/>
    <property type="molecule type" value="Genomic_DNA"/>
</dbReference>
<dbReference type="Pfam" id="PF21361">
    <property type="entry name" value="Sina_ZnF"/>
    <property type="match status" value="1"/>
</dbReference>